<organism evidence="3 4">
    <name type="scientific">Aspergillus homomorphus (strain CBS 101889)</name>
    <dbReference type="NCBI Taxonomy" id="1450537"/>
    <lineage>
        <taxon>Eukaryota</taxon>
        <taxon>Fungi</taxon>
        <taxon>Dikarya</taxon>
        <taxon>Ascomycota</taxon>
        <taxon>Pezizomycotina</taxon>
        <taxon>Eurotiomycetes</taxon>
        <taxon>Eurotiomycetidae</taxon>
        <taxon>Eurotiales</taxon>
        <taxon>Aspergillaceae</taxon>
        <taxon>Aspergillus</taxon>
        <taxon>Aspergillus subgen. Circumdati</taxon>
    </lineage>
</organism>
<sequence length="159" mass="18811">MLPPSSFPFFPLICLILSFIFCLYRLQTPILTYYRRRRHHQRQHNLTQDHYLPLAIDDSHRDSLTSSQSHNTQITAHHPEELRALPDSVPPATPLSRYFDPQTALLYGHVFERRTVPPSPRWEREMEFRGRGGEQGMGSWFERGVECVVRYYEELAWGR</sequence>
<accession>A0A395HZ48</accession>
<dbReference type="VEuPathDB" id="FungiDB:BO97DRAFT_414095"/>
<dbReference type="EMBL" id="KZ824282">
    <property type="protein sequence ID" value="RAL12745.1"/>
    <property type="molecule type" value="Genomic_DNA"/>
</dbReference>
<dbReference type="Proteomes" id="UP000248961">
    <property type="component" value="Unassembled WGS sequence"/>
</dbReference>
<evidence type="ECO:0000256" key="2">
    <source>
        <dbReference type="SAM" id="Phobius"/>
    </source>
</evidence>
<keyword evidence="2" id="KW-0812">Transmembrane</keyword>
<protein>
    <submittedName>
        <fullName evidence="3">Uncharacterized protein</fullName>
    </submittedName>
</protein>
<keyword evidence="2" id="KW-1133">Transmembrane helix</keyword>
<evidence type="ECO:0000313" key="3">
    <source>
        <dbReference type="EMBL" id="RAL12745.1"/>
    </source>
</evidence>
<dbReference type="GeneID" id="37200620"/>
<name>A0A395HZ48_ASPHC</name>
<feature type="compositionally biased region" description="Polar residues" evidence="1">
    <location>
        <begin position="64"/>
        <end position="75"/>
    </location>
</feature>
<keyword evidence="2" id="KW-0472">Membrane</keyword>
<feature type="region of interest" description="Disordered" evidence="1">
    <location>
        <begin position="62"/>
        <end position="86"/>
    </location>
</feature>
<keyword evidence="4" id="KW-1185">Reference proteome</keyword>
<dbReference type="OrthoDB" id="4511004at2759"/>
<feature type="transmembrane region" description="Helical" evidence="2">
    <location>
        <begin position="6"/>
        <end position="26"/>
    </location>
</feature>
<proteinExistence type="predicted"/>
<evidence type="ECO:0000256" key="1">
    <source>
        <dbReference type="SAM" id="MobiDB-lite"/>
    </source>
</evidence>
<reference evidence="3 4" key="1">
    <citation type="submission" date="2018-02" db="EMBL/GenBank/DDBJ databases">
        <title>The genomes of Aspergillus section Nigri reveals drivers in fungal speciation.</title>
        <authorList>
            <consortium name="DOE Joint Genome Institute"/>
            <person name="Vesth T.C."/>
            <person name="Nybo J."/>
            <person name="Theobald S."/>
            <person name="Brandl J."/>
            <person name="Frisvad J.C."/>
            <person name="Nielsen K.F."/>
            <person name="Lyhne E.K."/>
            <person name="Kogle M.E."/>
            <person name="Kuo A."/>
            <person name="Riley R."/>
            <person name="Clum A."/>
            <person name="Nolan M."/>
            <person name="Lipzen A."/>
            <person name="Salamov A."/>
            <person name="Henrissat B."/>
            <person name="Wiebenga A."/>
            <person name="De vries R.P."/>
            <person name="Grigoriev I.V."/>
            <person name="Mortensen U.H."/>
            <person name="Andersen M.R."/>
            <person name="Baker S.E."/>
        </authorList>
    </citation>
    <scope>NUCLEOTIDE SEQUENCE [LARGE SCALE GENOMIC DNA]</scope>
    <source>
        <strain evidence="3 4">CBS 101889</strain>
    </source>
</reference>
<dbReference type="RefSeq" id="XP_025551899.1">
    <property type="nucleotide sequence ID" value="XM_025696331.1"/>
</dbReference>
<evidence type="ECO:0000313" key="4">
    <source>
        <dbReference type="Proteomes" id="UP000248961"/>
    </source>
</evidence>
<gene>
    <name evidence="3" type="ORF">BO97DRAFT_414095</name>
</gene>
<dbReference type="AlphaFoldDB" id="A0A395HZ48"/>